<gene>
    <name evidence="4" type="ORF">EJB05_15217</name>
</gene>
<evidence type="ECO:0000256" key="1">
    <source>
        <dbReference type="SAM" id="MobiDB-lite"/>
    </source>
</evidence>
<proteinExistence type="predicted"/>
<dbReference type="Pfam" id="PF00168">
    <property type="entry name" value="C2"/>
    <property type="match status" value="2"/>
</dbReference>
<keyword evidence="5" id="KW-1185">Reference proteome</keyword>
<reference evidence="4 5" key="1">
    <citation type="journal article" date="2019" name="Sci. Rep.">
        <title>A high-quality genome of Eragrostis curvula grass provides insights into Poaceae evolution and supports new strategies to enhance forage quality.</title>
        <authorList>
            <person name="Carballo J."/>
            <person name="Santos B.A.C.M."/>
            <person name="Zappacosta D."/>
            <person name="Garbus I."/>
            <person name="Selva J.P."/>
            <person name="Gallo C.A."/>
            <person name="Diaz A."/>
            <person name="Albertini E."/>
            <person name="Caccamo M."/>
            <person name="Echenique V."/>
        </authorList>
    </citation>
    <scope>NUCLEOTIDE SEQUENCE [LARGE SCALE GENOMIC DNA]</scope>
    <source>
        <strain evidence="5">cv. Victoria</strain>
        <tissue evidence="4">Leaf</tissue>
    </source>
</reference>
<dbReference type="PANTHER" id="PTHR31425:SF35">
    <property type="entry name" value="MULTIPLE C2 DOMAIN AND TRANSMEMBRANE REGION PROTEIN 16"/>
    <property type="match status" value="1"/>
</dbReference>
<accession>A0A5J9W1B6</accession>
<organism evidence="4 5">
    <name type="scientific">Eragrostis curvula</name>
    <name type="common">weeping love grass</name>
    <dbReference type="NCBI Taxonomy" id="38414"/>
    <lineage>
        <taxon>Eukaryota</taxon>
        <taxon>Viridiplantae</taxon>
        <taxon>Streptophyta</taxon>
        <taxon>Embryophyta</taxon>
        <taxon>Tracheophyta</taxon>
        <taxon>Spermatophyta</taxon>
        <taxon>Magnoliopsida</taxon>
        <taxon>Liliopsida</taxon>
        <taxon>Poales</taxon>
        <taxon>Poaceae</taxon>
        <taxon>PACMAD clade</taxon>
        <taxon>Chloridoideae</taxon>
        <taxon>Eragrostideae</taxon>
        <taxon>Eragrostidinae</taxon>
        <taxon>Eragrostis</taxon>
    </lineage>
</organism>
<evidence type="ECO:0000259" key="3">
    <source>
        <dbReference type="PROSITE" id="PS50004"/>
    </source>
</evidence>
<comment type="caution">
    <text evidence="4">The sequence shown here is derived from an EMBL/GenBank/DDBJ whole genome shotgun (WGS) entry which is preliminary data.</text>
</comment>
<name>A0A5J9W1B6_9POAL</name>
<dbReference type="PROSITE" id="PS50004">
    <property type="entry name" value="C2"/>
    <property type="match status" value="1"/>
</dbReference>
<dbReference type="InterPro" id="IPR000008">
    <property type="entry name" value="C2_dom"/>
</dbReference>
<evidence type="ECO:0000313" key="4">
    <source>
        <dbReference type="EMBL" id="TVU41676.1"/>
    </source>
</evidence>
<feature type="transmembrane region" description="Helical" evidence="2">
    <location>
        <begin position="293"/>
        <end position="314"/>
    </location>
</feature>
<feature type="compositionally biased region" description="Low complexity" evidence="1">
    <location>
        <begin position="191"/>
        <end position="219"/>
    </location>
</feature>
<feature type="transmembrane region" description="Helical" evidence="2">
    <location>
        <begin position="326"/>
        <end position="344"/>
    </location>
</feature>
<sequence length="407" mass="42587">MAARKPVVEVVEARNPLPKDMTGTSSPYARADFDGHRRKTRTVVRDLNPALEFSFPPAVAGVDTLAAWDLPPNATVPVSGLDGKGCAADAYDVAKYGPKWARTRTVADRFDPAWNEQYAWPVYDPCSVLSIDVFDDPPSPDAGGGTTTTKDAVSSLHDVGLGQGEPRASVRSASASNLRFGRGHAPFISSSGSSSSIYHSAEGSPGPSVGSSTPPSYSQGHGGSPPVGPSGFPPPHQPHSGSPPPPPPPPRVNDAERSSALDMGLIAYGATATVGVFAEIKELMGRWGTAPKVAFGVTTAMAISSLGFGLMTAVPRPVPFSRRRRFSAFCARLSTVLSTALLIISTSCVIVPNGWMVGVPVAAVVATVMIALCVLEELSAEEGVSNFWARQKPAQEADTELDSIPIQ</sequence>
<feature type="compositionally biased region" description="Pro residues" evidence="1">
    <location>
        <begin position="226"/>
        <end position="251"/>
    </location>
</feature>
<feature type="non-terminal residue" evidence="4">
    <location>
        <position position="1"/>
    </location>
</feature>
<dbReference type="Gramene" id="TVU41676">
    <property type="protein sequence ID" value="TVU41676"/>
    <property type="gene ID" value="EJB05_15217"/>
</dbReference>
<evidence type="ECO:0000313" key="5">
    <source>
        <dbReference type="Proteomes" id="UP000324897"/>
    </source>
</evidence>
<feature type="domain" description="C2" evidence="3">
    <location>
        <begin position="1"/>
        <end position="169"/>
    </location>
</feature>
<dbReference type="InterPro" id="IPR035892">
    <property type="entry name" value="C2_domain_sf"/>
</dbReference>
<keyword evidence="2" id="KW-0812">Transmembrane</keyword>
<feature type="region of interest" description="Disordered" evidence="1">
    <location>
        <begin position="191"/>
        <end position="256"/>
    </location>
</feature>
<protein>
    <recommendedName>
        <fullName evidence="3">C2 domain-containing protein</fullName>
    </recommendedName>
</protein>
<dbReference type="AlphaFoldDB" id="A0A5J9W1B6"/>
<dbReference type="PANTHER" id="PTHR31425">
    <property type="entry name" value="PHOSPHORIBOSYLANTHRANILATE TRANSFERASE ISOFORM 1"/>
    <property type="match status" value="1"/>
</dbReference>
<dbReference type="EMBL" id="RWGY01000007">
    <property type="protein sequence ID" value="TVU41676.1"/>
    <property type="molecule type" value="Genomic_DNA"/>
</dbReference>
<keyword evidence="2" id="KW-1133">Transmembrane helix</keyword>
<keyword evidence="2" id="KW-0472">Membrane</keyword>
<dbReference type="SUPFAM" id="SSF49562">
    <property type="entry name" value="C2 domain (Calcium/lipid-binding domain, CaLB)"/>
    <property type="match status" value="2"/>
</dbReference>
<dbReference type="OrthoDB" id="785327at2759"/>
<dbReference type="InterPro" id="IPR047259">
    <property type="entry name" value="QUIRKY-like"/>
</dbReference>
<evidence type="ECO:0000256" key="2">
    <source>
        <dbReference type="SAM" id="Phobius"/>
    </source>
</evidence>
<dbReference type="Proteomes" id="UP000324897">
    <property type="component" value="Chromosome 4"/>
</dbReference>
<feature type="transmembrane region" description="Helical" evidence="2">
    <location>
        <begin position="356"/>
        <end position="375"/>
    </location>
</feature>
<dbReference type="Gene3D" id="2.60.40.150">
    <property type="entry name" value="C2 domain"/>
    <property type="match status" value="2"/>
</dbReference>